<dbReference type="Pfam" id="PF00148">
    <property type="entry name" value="Oxidored_nitro"/>
    <property type="match status" value="1"/>
</dbReference>
<dbReference type="EC" id="1.18.6.1" evidence="5"/>
<gene>
    <name evidence="5" type="ORF">Dthio_PD2922</name>
</gene>
<dbReference type="InterPro" id="IPR000318">
    <property type="entry name" value="Nase_comp1_CS"/>
</dbReference>
<dbReference type="OrthoDB" id="9800746at2"/>
<keyword evidence="2 3" id="KW-0535">Nitrogen fixation</keyword>
<dbReference type="GO" id="GO:0016163">
    <property type="term" value="F:nitrogenase activity"/>
    <property type="evidence" value="ECO:0007669"/>
    <property type="project" value="UniProtKB-EC"/>
</dbReference>
<keyword evidence="5" id="KW-0560">Oxidoreductase</keyword>
<dbReference type="Gene3D" id="3.40.50.1980">
    <property type="entry name" value="Nitrogenase molybdenum iron protein domain"/>
    <property type="match status" value="3"/>
</dbReference>
<proteinExistence type="inferred from homology"/>
<dbReference type="AlphaFoldDB" id="D6SLD8"/>
<feature type="domain" description="Nitrogenase/oxidoreductase component 1" evidence="4">
    <location>
        <begin position="18"/>
        <end position="439"/>
    </location>
</feature>
<dbReference type="EMBL" id="ACJN02000001">
    <property type="protein sequence ID" value="EFI35499.1"/>
    <property type="molecule type" value="Genomic_DNA"/>
</dbReference>
<sequence length="454" mass="49545">MLDAATPYVSTTNACKLCTPLGACIAFKGLEGCMPILHGSQGCATYMRRYIISHFREPVDIASSALGEDQAIYGGGPNLMQGIINVMDKYNPDIIGIASTCLTETIGDDVPMILSGFKKEFAHLKIPELIHVSTPSYSGTHMEGFHRAIRQTAIQMAEPDPLPHSKITVLPGFVSPWDVRHLKGVMRDFDIPGIILPDISETLEGTIQEDIEMVPSGGTSMQDLKSLGGSPACIELGNCIKNDLSTAGWLEKNLNVPAHRLGLPIGLRGMDAFMQTLSRISGKDMPREQMLERGRLVDAYVDAHKYLFGKKCLIYGEEDLVTGLVSFLAETGVQPVLAASGGRSGLMQKSIEQACDGMLPQTPSVLSGVDFYQIVEEAEKLEPDFILGNSKAYRIAAGKWDIPLIRVGFPVHDRMGAGRIRHAGYEGAYDLLMRIVNTLLEKRQEDADLGWGYM</sequence>
<keyword evidence="6" id="KW-1185">Reference proteome</keyword>
<name>D6SLD8_9BACT</name>
<comment type="caution">
    <text evidence="5">The sequence shown here is derived from an EMBL/GenBank/DDBJ whole genome shotgun (WGS) entry which is preliminary data.</text>
</comment>
<dbReference type="Gene3D" id="1.20.89.10">
    <property type="entry name" value="Nitrogenase Molybdenum-iron Protein, subunit B, domain 4"/>
    <property type="match status" value="1"/>
</dbReference>
<dbReference type="SUPFAM" id="SSF53807">
    <property type="entry name" value="Helical backbone' metal receptor"/>
    <property type="match status" value="1"/>
</dbReference>
<reference evidence="5" key="1">
    <citation type="submission" date="2010-05" db="EMBL/GenBank/DDBJ databases">
        <title>The draft genome of Desulfonatronospira thiodismutans ASO3-1.</title>
        <authorList>
            <consortium name="US DOE Joint Genome Institute (JGI-PGF)"/>
            <person name="Lucas S."/>
            <person name="Copeland A."/>
            <person name="Lapidus A."/>
            <person name="Cheng J.-F."/>
            <person name="Bruce D."/>
            <person name="Goodwin L."/>
            <person name="Pitluck S."/>
            <person name="Chertkov O."/>
            <person name="Brettin T."/>
            <person name="Detter J.C."/>
            <person name="Han C."/>
            <person name="Land M.L."/>
            <person name="Hauser L."/>
            <person name="Kyrpides N."/>
            <person name="Mikhailova N."/>
            <person name="Muyzer G."/>
            <person name="Woyke T."/>
        </authorList>
    </citation>
    <scope>NUCLEOTIDE SEQUENCE [LARGE SCALE GENOMIC DNA]</scope>
    <source>
        <strain evidence="5">ASO3-1</strain>
    </source>
</reference>
<dbReference type="PANTHER" id="PTHR33712:SF7">
    <property type="entry name" value="LIGHT-INDEPENDENT PROTOCHLOROPHYLLIDE REDUCTASE SUBUNIT B"/>
    <property type="match status" value="1"/>
</dbReference>
<dbReference type="PROSITE" id="PS00699">
    <property type="entry name" value="NITROGENASE_1_1"/>
    <property type="match status" value="1"/>
</dbReference>
<dbReference type="InterPro" id="IPR000510">
    <property type="entry name" value="Nase/OxRdtase_comp1"/>
</dbReference>
<evidence type="ECO:0000256" key="3">
    <source>
        <dbReference type="RuleBase" id="RU004021"/>
    </source>
</evidence>
<protein>
    <submittedName>
        <fullName evidence="5">Nitrogenase</fullName>
        <ecNumber evidence="5">1.18.6.1</ecNumber>
    </submittedName>
</protein>
<organism evidence="5 6">
    <name type="scientific">Desulfonatronospira thiodismutans ASO3-1</name>
    <dbReference type="NCBI Taxonomy" id="555779"/>
    <lineage>
        <taxon>Bacteria</taxon>
        <taxon>Pseudomonadati</taxon>
        <taxon>Thermodesulfobacteriota</taxon>
        <taxon>Desulfovibrionia</taxon>
        <taxon>Desulfovibrionales</taxon>
        <taxon>Desulfonatronovibrionaceae</taxon>
        <taxon>Desulfonatronospira</taxon>
    </lineage>
</organism>
<dbReference type="Proteomes" id="UP000005496">
    <property type="component" value="Unassembled WGS sequence"/>
</dbReference>
<evidence type="ECO:0000256" key="1">
    <source>
        <dbReference type="ARBA" id="ARBA00011002"/>
    </source>
</evidence>
<evidence type="ECO:0000313" key="6">
    <source>
        <dbReference type="Proteomes" id="UP000005496"/>
    </source>
</evidence>
<evidence type="ECO:0000313" key="5">
    <source>
        <dbReference type="EMBL" id="EFI35499.1"/>
    </source>
</evidence>
<comment type="similarity">
    <text evidence="1 3">Belongs to the NifD/NifK/NifE/NifN family.</text>
</comment>
<dbReference type="InterPro" id="IPR050152">
    <property type="entry name" value="ChlB/BchB/BchZ"/>
</dbReference>
<evidence type="ECO:0000259" key="4">
    <source>
        <dbReference type="Pfam" id="PF00148"/>
    </source>
</evidence>
<evidence type="ECO:0000256" key="2">
    <source>
        <dbReference type="ARBA" id="ARBA00023231"/>
    </source>
</evidence>
<dbReference type="eggNOG" id="COG2710">
    <property type="taxonomic scope" value="Bacteria"/>
</dbReference>
<accession>D6SLD8</accession>
<dbReference type="PANTHER" id="PTHR33712">
    <property type="entry name" value="LIGHT-INDEPENDENT PROTOCHLOROPHYLLIDE REDUCTASE SUBUNIT B"/>
    <property type="match status" value="1"/>
</dbReference>
<dbReference type="RefSeq" id="WP_008868631.1">
    <property type="nucleotide sequence ID" value="NZ_ACJN02000001.1"/>
</dbReference>